<reference evidence="1 2" key="1">
    <citation type="submission" date="2022-06" db="EMBL/GenBank/DDBJ databases">
        <title>Isolation of gut microbiota from human fecal samples.</title>
        <authorList>
            <person name="Pamer E.G."/>
            <person name="Barat B."/>
            <person name="Waligurski E."/>
            <person name="Medina S."/>
            <person name="Paddock L."/>
            <person name="Mostad J."/>
        </authorList>
    </citation>
    <scope>NUCLEOTIDE SEQUENCE [LARGE SCALE GENOMIC DNA]</scope>
    <source>
        <strain evidence="1 2">SL.3.17</strain>
    </source>
</reference>
<comment type="caution">
    <text evidence="1">The sequence shown here is derived from an EMBL/GenBank/DDBJ whole genome shotgun (WGS) entry which is preliminary data.</text>
</comment>
<proteinExistence type="predicted"/>
<sequence length="295" mass="34480">MDKDNRIYHYTSAEGLHGILSTGTLFFTDSLFLNDRSERKNFYLVLKKYLHKTPLSKTWVQEMDKRYFGKNDYISRRLVNTGPADRDSLRYFVLSCCRDRDSLPMWNYYTRSIRAAGYNLHFLTEELIRQMKYHPLVSKLTQKRGTLMCREVVYDEKKKSAVIGQILRYTQKKWESLTSASDRERLLFRLDLAFEEMSLFFKDSAFAHEKEVRIVVCAENKTILELPEASYQFREVRGIQIPCLAIDVLEKGRVITGVTAGPALDKEMAASGVEHMLYYYGFPQTCKVSSVPLRY</sequence>
<organism evidence="1 2">
    <name type="scientific">Anaerovorax odorimutans</name>
    <dbReference type="NCBI Taxonomy" id="109327"/>
    <lineage>
        <taxon>Bacteria</taxon>
        <taxon>Bacillati</taxon>
        <taxon>Bacillota</taxon>
        <taxon>Clostridia</taxon>
        <taxon>Peptostreptococcales</taxon>
        <taxon>Anaerovoracaceae</taxon>
        <taxon>Anaerovorax</taxon>
    </lineage>
</organism>
<gene>
    <name evidence="1" type="ORF">NE619_00560</name>
</gene>
<dbReference type="EMBL" id="JANFXK010000001">
    <property type="protein sequence ID" value="MCQ4635223.1"/>
    <property type="molecule type" value="Genomic_DNA"/>
</dbReference>
<accession>A0ABT1RJ70</accession>
<keyword evidence="2" id="KW-1185">Reference proteome</keyword>
<dbReference type="Pfam" id="PF11185">
    <property type="entry name" value="DUF2971"/>
    <property type="match status" value="1"/>
</dbReference>
<protein>
    <submittedName>
        <fullName evidence="1">DUF2971 domain-containing protein</fullName>
    </submittedName>
</protein>
<dbReference type="InterPro" id="IPR021352">
    <property type="entry name" value="DUF2971"/>
</dbReference>
<evidence type="ECO:0000313" key="2">
    <source>
        <dbReference type="Proteomes" id="UP001524502"/>
    </source>
</evidence>
<evidence type="ECO:0000313" key="1">
    <source>
        <dbReference type="EMBL" id="MCQ4635223.1"/>
    </source>
</evidence>
<dbReference type="RefSeq" id="WP_256130421.1">
    <property type="nucleotide sequence ID" value="NZ_JANFXK010000001.1"/>
</dbReference>
<name>A0ABT1RJ70_9FIRM</name>
<dbReference type="Proteomes" id="UP001524502">
    <property type="component" value="Unassembled WGS sequence"/>
</dbReference>